<dbReference type="EMBL" id="HBIO01015466">
    <property type="protein sequence ID" value="CAE0467087.1"/>
    <property type="molecule type" value="Transcribed_RNA"/>
</dbReference>
<accession>A0A7S3VAF9</accession>
<protein>
    <submittedName>
        <fullName evidence="1">Uncharacterized protein</fullName>
    </submittedName>
</protein>
<organism evidence="1">
    <name type="scientific">Chaetoceros debilis</name>
    <dbReference type="NCBI Taxonomy" id="122233"/>
    <lineage>
        <taxon>Eukaryota</taxon>
        <taxon>Sar</taxon>
        <taxon>Stramenopiles</taxon>
        <taxon>Ochrophyta</taxon>
        <taxon>Bacillariophyta</taxon>
        <taxon>Coscinodiscophyceae</taxon>
        <taxon>Chaetocerotophycidae</taxon>
        <taxon>Chaetocerotales</taxon>
        <taxon>Chaetocerotaceae</taxon>
        <taxon>Chaetoceros</taxon>
    </lineage>
</organism>
<gene>
    <name evidence="1" type="ORF">CDEB00056_LOCUS11939</name>
</gene>
<evidence type="ECO:0000313" key="1">
    <source>
        <dbReference type="EMBL" id="CAE0467087.1"/>
    </source>
</evidence>
<reference evidence="1" key="1">
    <citation type="submission" date="2021-01" db="EMBL/GenBank/DDBJ databases">
        <authorList>
            <person name="Corre E."/>
            <person name="Pelletier E."/>
            <person name="Niang G."/>
            <person name="Scheremetjew M."/>
            <person name="Finn R."/>
            <person name="Kale V."/>
            <person name="Holt S."/>
            <person name="Cochrane G."/>
            <person name="Meng A."/>
            <person name="Brown T."/>
            <person name="Cohen L."/>
        </authorList>
    </citation>
    <scope>NUCLEOTIDE SEQUENCE</scope>
    <source>
        <strain evidence="1">MM31A-1</strain>
    </source>
</reference>
<proteinExistence type="predicted"/>
<sequence>MACDNESAWKTFFAEDDPAQSDCSCDPLYAIKHQINESSLEWKGKWVKGHQDKDTKNLDQWAIKNIAVDVAAGEYWRKTVRDLIPVDQAYYWKKNGRVGR</sequence>
<name>A0A7S3VAF9_9STRA</name>
<dbReference type="AlphaFoldDB" id="A0A7S3VAF9"/>